<proteinExistence type="predicted"/>
<dbReference type="Proteomes" id="UP001302126">
    <property type="component" value="Unassembled WGS sequence"/>
</dbReference>
<keyword evidence="1" id="KW-0732">Signal</keyword>
<evidence type="ECO:0000313" key="3">
    <source>
        <dbReference type="Proteomes" id="UP001302126"/>
    </source>
</evidence>
<feature type="chain" id="PRO_5042941333" evidence="1">
    <location>
        <begin position="18"/>
        <end position="296"/>
    </location>
</feature>
<organism evidence="2 3">
    <name type="scientific">Podospora australis</name>
    <dbReference type="NCBI Taxonomy" id="1536484"/>
    <lineage>
        <taxon>Eukaryota</taxon>
        <taxon>Fungi</taxon>
        <taxon>Dikarya</taxon>
        <taxon>Ascomycota</taxon>
        <taxon>Pezizomycotina</taxon>
        <taxon>Sordariomycetes</taxon>
        <taxon>Sordariomycetidae</taxon>
        <taxon>Sordariales</taxon>
        <taxon>Podosporaceae</taxon>
        <taxon>Podospora</taxon>
    </lineage>
</organism>
<protein>
    <submittedName>
        <fullName evidence="2">Cell surface protein</fullName>
    </submittedName>
</protein>
<evidence type="ECO:0000313" key="2">
    <source>
        <dbReference type="EMBL" id="KAK4189042.1"/>
    </source>
</evidence>
<reference evidence="2" key="1">
    <citation type="journal article" date="2023" name="Mol. Phylogenet. Evol.">
        <title>Genome-scale phylogeny and comparative genomics of the fungal order Sordariales.</title>
        <authorList>
            <person name="Hensen N."/>
            <person name="Bonometti L."/>
            <person name="Westerberg I."/>
            <person name="Brannstrom I.O."/>
            <person name="Guillou S."/>
            <person name="Cros-Aarteil S."/>
            <person name="Calhoun S."/>
            <person name="Haridas S."/>
            <person name="Kuo A."/>
            <person name="Mondo S."/>
            <person name="Pangilinan J."/>
            <person name="Riley R."/>
            <person name="LaButti K."/>
            <person name="Andreopoulos B."/>
            <person name="Lipzen A."/>
            <person name="Chen C."/>
            <person name="Yan M."/>
            <person name="Daum C."/>
            <person name="Ng V."/>
            <person name="Clum A."/>
            <person name="Steindorff A."/>
            <person name="Ohm R.A."/>
            <person name="Martin F."/>
            <person name="Silar P."/>
            <person name="Natvig D.O."/>
            <person name="Lalanne C."/>
            <person name="Gautier V."/>
            <person name="Ament-Velasquez S.L."/>
            <person name="Kruys A."/>
            <person name="Hutchinson M.I."/>
            <person name="Powell A.J."/>
            <person name="Barry K."/>
            <person name="Miller A.N."/>
            <person name="Grigoriev I.V."/>
            <person name="Debuchy R."/>
            <person name="Gladieux P."/>
            <person name="Hiltunen Thoren M."/>
            <person name="Johannesson H."/>
        </authorList>
    </citation>
    <scope>NUCLEOTIDE SEQUENCE</scope>
    <source>
        <strain evidence="2">PSN309</strain>
    </source>
</reference>
<accession>A0AAN6WZZ5</accession>
<evidence type="ECO:0000256" key="1">
    <source>
        <dbReference type="SAM" id="SignalP"/>
    </source>
</evidence>
<dbReference type="InterPro" id="IPR021476">
    <property type="entry name" value="Egh16-like"/>
</dbReference>
<feature type="signal peptide" evidence="1">
    <location>
        <begin position="1"/>
        <end position="17"/>
    </location>
</feature>
<keyword evidence="3" id="KW-1185">Reference proteome</keyword>
<dbReference type="PANTHER" id="PTHR34618:SF4">
    <property type="entry name" value="CAS1"/>
    <property type="match status" value="1"/>
</dbReference>
<comment type="caution">
    <text evidence="2">The sequence shown here is derived from an EMBL/GenBank/DDBJ whole genome shotgun (WGS) entry which is preliminary data.</text>
</comment>
<gene>
    <name evidence="2" type="ORF">QBC35DRAFT_473037</name>
</gene>
<dbReference type="Pfam" id="PF11327">
    <property type="entry name" value="Egh16-like"/>
    <property type="match status" value="1"/>
</dbReference>
<dbReference type="EMBL" id="MU864380">
    <property type="protein sequence ID" value="KAK4189042.1"/>
    <property type="molecule type" value="Genomic_DNA"/>
</dbReference>
<sequence length="296" mass="29839">MLFIVTLALTILPLVSAHGKLVSLTGDAGGNGTALAIRGAIVPGTGPNSKTEVDTTVFSKTSILSDGLGKTTGSGKNKINMIIEAMALSGTTLPQISTTQGSAISGIFHIVTTDGAGPLSAVLDPTATGKFSTGIPLTVITQIPGDKGNIAAPKKQQKQQRSVLGRAVDTLLAKRGGAANVNQSFPFKFSVPAGTVCNGTVAGLTGVCLVKIANSNKAGPFGGVAFVQTAGAAAGSAGGANSDKSSEIGVQVGVWLRMVYIFKLNVTVQKSNGRGTVADIRALMSTSYDVSAQVSH</sequence>
<dbReference type="AlphaFoldDB" id="A0AAN6WZZ5"/>
<dbReference type="PANTHER" id="PTHR34618">
    <property type="entry name" value="SURFACE PROTEIN MAS1, PUTATIVE-RELATED"/>
    <property type="match status" value="1"/>
</dbReference>
<reference evidence="2" key="2">
    <citation type="submission" date="2023-05" db="EMBL/GenBank/DDBJ databases">
        <authorList>
            <consortium name="Lawrence Berkeley National Laboratory"/>
            <person name="Steindorff A."/>
            <person name="Hensen N."/>
            <person name="Bonometti L."/>
            <person name="Westerberg I."/>
            <person name="Brannstrom I.O."/>
            <person name="Guillou S."/>
            <person name="Cros-Aarteil S."/>
            <person name="Calhoun S."/>
            <person name="Haridas S."/>
            <person name="Kuo A."/>
            <person name="Mondo S."/>
            <person name="Pangilinan J."/>
            <person name="Riley R."/>
            <person name="Labutti K."/>
            <person name="Andreopoulos B."/>
            <person name="Lipzen A."/>
            <person name="Chen C."/>
            <person name="Yanf M."/>
            <person name="Daum C."/>
            <person name="Ng V."/>
            <person name="Clum A."/>
            <person name="Ohm R."/>
            <person name="Martin F."/>
            <person name="Silar P."/>
            <person name="Natvig D."/>
            <person name="Lalanne C."/>
            <person name="Gautier V."/>
            <person name="Ament-Velasquez S.L."/>
            <person name="Kruys A."/>
            <person name="Hutchinson M.I."/>
            <person name="Powell A.J."/>
            <person name="Barry K."/>
            <person name="Miller A.N."/>
            <person name="Grigoriev I.V."/>
            <person name="Debuchy R."/>
            <person name="Gladieux P."/>
            <person name="Thoren M.H."/>
            <person name="Johannesson H."/>
        </authorList>
    </citation>
    <scope>NUCLEOTIDE SEQUENCE</scope>
    <source>
        <strain evidence="2">PSN309</strain>
    </source>
</reference>
<name>A0AAN6WZZ5_9PEZI</name>